<keyword evidence="3" id="KW-1185">Reference proteome</keyword>
<organism evidence="2 3">
    <name type="scientific">Tieghemostelium lacteum</name>
    <name type="common">Slime mold</name>
    <name type="synonym">Dictyostelium lacteum</name>
    <dbReference type="NCBI Taxonomy" id="361077"/>
    <lineage>
        <taxon>Eukaryota</taxon>
        <taxon>Amoebozoa</taxon>
        <taxon>Evosea</taxon>
        <taxon>Eumycetozoa</taxon>
        <taxon>Dictyostelia</taxon>
        <taxon>Dictyosteliales</taxon>
        <taxon>Raperosteliaceae</taxon>
        <taxon>Tieghemostelium</taxon>
    </lineage>
</organism>
<name>A0A152A4U7_TIELA</name>
<dbReference type="PANTHER" id="PTHR34202">
    <property type="entry name" value="UPF0548 PROTEIN"/>
    <property type="match status" value="1"/>
</dbReference>
<evidence type="ECO:0000313" key="3">
    <source>
        <dbReference type="Proteomes" id="UP000076078"/>
    </source>
</evidence>
<dbReference type="PANTHER" id="PTHR34202:SF1">
    <property type="entry name" value="UPF0548 PROTEIN"/>
    <property type="match status" value="1"/>
</dbReference>
<protein>
    <recommendedName>
        <fullName evidence="1">DUF1990 domain-containing protein</fullName>
    </recommendedName>
</protein>
<evidence type="ECO:0000313" key="2">
    <source>
        <dbReference type="EMBL" id="KYR01091.1"/>
    </source>
</evidence>
<dbReference type="InParanoid" id="A0A152A4U7"/>
<proteinExistence type="predicted"/>
<sequence>MLCLRKPSDADIRQYLMERKEEPLQYQHIYGTKEYDHKIQYESDPKYAQYDIDQNRIKLGTGRECFERAVSALKAWKEFDLNWVNFCFNDVPIAVGETIGILSKQFGFWILSFCKINYIIDGLDEDSSVIRWGFAYGTLKEHVEKGEERFLIEWHRDPNSQSMDTGDVYFEILSFSEPQHWMTQLGYPVARFIQHKFCQEACDAMLKCVSGNESIRNV</sequence>
<dbReference type="InterPro" id="IPR018960">
    <property type="entry name" value="DUF1990"/>
</dbReference>
<dbReference type="OrthoDB" id="46304at2759"/>
<reference evidence="2 3" key="1">
    <citation type="submission" date="2015-12" db="EMBL/GenBank/DDBJ databases">
        <title>Dictyostelia acquired genes for synthesis and detection of signals that induce cell-type specialization by lateral gene transfer from prokaryotes.</title>
        <authorList>
            <person name="Gloeckner G."/>
            <person name="Schaap P."/>
        </authorList>
    </citation>
    <scope>NUCLEOTIDE SEQUENCE [LARGE SCALE GENOMIC DNA]</scope>
    <source>
        <strain evidence="2 3">TK</strain>
    </source>
</reference>
<dbReference type="Proteomes" id="UP000076078">
    <property type="component" value="Unassembled WGS sequence"/>
</dbReference>
<gene>
    <name evidence="2" type="ORF">DLAC_11517</name>
</gene>
<dbReference type="Pfam" id="PF09348">
    <property type="entry name" value="DUF1990"/>
    <property type="match status" value="1"/>
</dbReference>
<dbReference type="FunCoup" id="A0A152A4U7">
    <property type="interactions" value="1"/>
</dbReference>
<feature type="domain" description="DUF1990" evidence="1">
    <location>
        <begin position="45"/>
        <end position="202"/>
    </location>
</feature>
<evidence type="ECO:0000259" key="1">
    <source>
        <dbReference type="Pfam" id="PF09348"/>
    </source>
</evidence>
<dbReference type="OMA" id="CVKEFFP"/>
<comment type="caution">
    <text evidence="2">The sequence shown here is derived from an EMBL/GenBank/DDBJ whole genome shotgun (WGS) entry which is preliminary data.</text>
</comment>
<accession>A0A152A4U7</accession>
<dbReference type="AlphaFoldDB" id="A0A152A4U7"/>
<dbReference type="EMBL" id="LODT01000011">
    <property type="protein sequence ID" value="KYR01091.1"/>
    <property type="molecule type" value="Genomic_DNA"/>
</dbReference>